<feature type="transmembrane region" description="Helical" evidence="9">
    <location>
        <begin position="182"/>
        <end position="200"/>
    </location>
</feature>
<feature type="transmembrane region" description="Helical" evidence="9">
    <location>
        <begin position="72"/>
        <end position="92"/>
    </location>
</feature>
<comment type="caution">
    <text evidence="10">The sequence shown here is derived from an EMBL/GenBank/DDBJ whole genome shotgun (WGS) entry which is preliminary data.</text>
</comment>
<gene>
    <name evidence="10" type="ORF">OPV22_034377</name>
</gene>
<keyword evidence="11" id="KW-1185">Reference proteome</keyword>
<evidence type="ECO:0000256" key="5">
    <source>
        <dbReference type="ARBA" id="ARBA00022989"/>
    </source>
</evidence>
<evidence type="ECO:0000256" key="7">
    <source>
        <dbReference type="ARBA" id="ARBA00023136"/>
    </source>
</evidence>
<dbReference type="AlphaFoldDB" id="A0AAV8P489"/>
<evidence type="ECO:0000256" key="1">
    <source>
        <dbReference type="ARBA" id="ARBA00004141"/>
    </source>
</evidence>
<keyword evidence="3" id="KW-0813">Transport</keyword>
<evidence type="ECO:0000256" key="6">
    <source>
        <dbReference type="ARBA" id="ARBA00023065"/>
    </source>
</evidence>
<keyword evidence="5 9" id="KW-1133">Transmembrane helix</keyword>
<keyword evidence="7 9" id="KW-0472">Membrane</keyword>
<dbReference type="EMBL" id="JAQQAF010000009">
    <property type="protein sequence ID" value="KAJ8461451.1"/>
    <property type="molecule type" value="Genomic_DNA"/>
</dbReference>
<proteinExistence type="inferred from homology"/>
<evidence type="ECO:0000256" key="4">
    <source>
        <dbReference type="ARBA" id="ARBA00022692"/>
    </source>
</evidence>
<keyword evidence="4 9" id="KW-0812">Transmembrane</keyword>
<reference evidence="10 11" key="1">
    <citation type="submission" date="2022-12" db="EMBL/GenBank/DDBJ databases">
        <title>Chromosome-scale assembly of the Ensete ventricosum genome.</title>
        <authorList>
            <person name="Dussert Y."/>
            <person name="Stocks J."/>
            <person name="Wendawek A."/>
            <person name="Woldeyes F."/>
            <person name="Nichols R.A."/>
            <person name="Borrell J.S."/>
        </authorList>
    </citation>
    <scope>NUCLEOTIDE SEQUENCE [LARGE SCALE GENOMIC DNA]</scope>
    <source>
        <strain evidence="11">cv. Maze</strain>
        <tissue evidence="10">Seeds</tissue>
    </source>
</reference>
<evidence type="ECO:0000313" key="11">
    <source>
        <dbReference type="Proteomes" id="UP001222027"/>
    </source>
</evidence>
<comment type="subcellular location">
    <subcellularLocation>
        <location evidence="1">Membrane</location>
        <topology evidence="1">Multi-pass membrane protein</topology>
    </subcellularLocation>
</comment>
<dbReference type="Proteomes" id="UP001222027">
    <property type="component" value="Unassembled WGS sequence"/>
</dbReference>
<evidence type="ECO:0000256" key="8">
    <source>
        <dbReference type="ARBA" id="ARBA00023303"/>
    </source>
</evidence>
<accession>A0AAV8P489</accession>
<sequence length="580" mass="65171">MAPKLGSFHYNFEQRSKERLLSSTLLPHFYDDPSTRQRGCFRRLADGIAAAWAFIRWLAVEGWEFGRSDPRKVVFAAKMGLALTLISLLIFLREPFRDLTKYSVWAILTVVVVFEFSIGATLSKGLNRGLGTLLAGGLALGVAELAILTGDLEEVVVVISIFVAGFFASFIKLYPTMKPYEYGFRVFLLTFCFIMVSGYRTRAFIETAVSRFLLIALGAAVGLGINICIYPIWAGEDLHSLVAKNFTGLAKSLEGCVNGYLQCVEYERVPSKILTYEAYDDPLYSGYRSAVQSTSQEDALLGFAIWEPPHGPYKMWNYPWKCYVKVSGALRHCAFMVMALHGCILSEIQAPPESRQIFGSELKRVGIEGAKVLRELGDLIKTMRKLDKPNFLFEVHEAAEVLQKKIDRKSYLLVNLESWEGVEFPDGTKGIVGRPNFMEDDSKFYTAKSNGEAVVEHRSPPLSTSSDIHNLVTSDTGSLPKMDSMFKRQMQWPGRQSFNLEVMPNEEESRTYESASALSMATFASLLIEFVARLQNLVDAFEELSEQANFKGNVDEPVSETAGLWTRIRRLHVKRNEELV</sequence>
<dbReference type="GO" id="GO:0034220">
    <property type="term" value="P:monoatomic ion transmembrane transport"/>
    <property type="evidence" value="ECO:0007669"/>
    <property type="project" value="UniProtKB-KW"/>
</dbReference>
<feature type="transmembrane region" description="Helical" evidence="9">
    <location>
        <begin position="129"/>
        <end position="148"/>
    </location>
</feature>
<protein>
    <recommendedName>
        <fullName evidence="12">Aluminum-activated malate transporter</fullName>
    </recommendedName>
</protein>
<keyword evidence="8" id="KW-0407">Ion channel</keyword>
<name>A0AAV8P489_ENSVE</name>
<feature type="transmembrane region" description="Helical" evidence="9">
    <location>
        <begin position="155"/>
        <end position="176"/>
    </location>
</feature>
<dbReference type="GO" id="GO:0015743">
    <property type="term" value="P:malate transport"/>
    <property type="evidence" value="ECO:0007669"/>
    <property type="project" value="InterPro"/>
</dbReference>
<dbReference type="InterPro" id="IPR020966">
    <property type="entry name" value="ALMT"/>
</dbReference>
<evidence type="ECO:0000256" key="2">
    <source>
        <dbReference type="ARBA" id="ARBA00007079"/>
    </source>
</evidence>
<organism evidence="10 11">
    <name type="scientific">Ensete ventricosum</name>
    <name type="common">Abyssinian banana</name>
    <name type="synonym">Musa ensete</name>
    <dbReference type="NCBI Taxonomy" id="4639"/>
    <lineage>
        <taxon>Eukaryota</taxon>
        <taxon>Viridiplantae</taxon>
        <taxon>Streptophyta</taxon>
        <taxon>Embryophyta</taxon>
        <taxon>Tracheophyta</taxon>
        <taxon>Spermatophyta</taxon>
        <taxon>Magnoliopsida</taxon>
        <taxon>Liliopsida</taxon>
        <taxon>Zingiberales</taxon>
        <taxon>Musaceae</taxon>
        <taxon>Ensete</taxon>
    </lineage>
</organism>
<dbReference type="Pfam" id="PF11744">
    <property type="entry name" value="ALMT"/>
    <property type="match status" value="1"/>
</dbReference>
<keyword evidence="6" id="KW-0406">Ion transport</keyword>
<dbReference type="GO" id="GO:0016020">
    <property type="term" value="C:membrane"/>
    <property type="evidence" value="ECO:0007669"/>
    <property type="project" value="UniProtKB-SubCell"/>
</dbReference>
<evidence type="ECO:0000313" key="10">
    <source>
        <dbReference type="EMBL" id="KAJ8461451.1"/>
    </source>
</evidence>
<evidence type="ECO:0008006" key="12">
    <source>
        <dbReference type="Google" id="ProtNLM"/>
    </source>
</evidence>
<feature type="transmembrane region" description="Helical" evidence="9">
    <location>
        <begin position="104"/>
        <end position="123"/>
    </location>
</feature>
<feature type="transmembrane region" description="Helical" evidence="9">
    <location>
        <begin position="212"/>
        <end position="233"/>
    </location>
</feature>
<evidence type="ECO:0000256" key="9">
    <source>
        <dbReference type="SAM" id="Phobius"/>
    </source>
</evidence>
<dbReference type="PANTHER" id="PTHR31086">
    <property type="entry name" value="ALUMINUM-ACTIVATED MALATE TRANSPORTER 10"/>
    <property type="match status" value="1"/>
</dbReference>
<evidence type="ECO:0000256" key="3">
    <source>
        <dbReference type="ARBA" id="ARBA00022448"/>
    </source>
</evidence>
<comment type="similarity">
    <text evidence="2">Belongs to the aromatic acid exporter (TC 2.A.85) family.</text>
</comment>